<dbReference type="InterPro" id="IPR050206">
    <property type="entry name" value="FtsK/SpoIIIE/SftA"/>
</dbReference>
<feature type="domain" description="FtsK" evidence="5">
    <location>
        <begin position="1534"/>
        <end position="1734"/>
    </location>
</feature>
<evidence type="ECO:0000313" key="6">
    <source>
        <dbReference type="EMBL" id="AEQ52700.1"/>
    </source>
</evidence>
<dbReference type="SUPFAM" id="SSF52540">
    <property type="entry name" value="P-loop containing nucleoside triphosphate hydrolases"/>
    <property type="match status" value="1"/>
</dbReference>
<dbReference type="HOGENOM" id="CLU_002390_0_0_5"/>
<dbReference type="CDD" id="cd01127">
    <property type="entry name" value="TrwB_TraG_TraD_VirD4"/>
    <property type="match status" value="1"/>
</dbReference>
<evidence type="ECO:0000256" key="4">
    <source>
        <dbReference type="SAM" id="MobiDB-lite"/>
    </source>
</evidence>
<dbReference type="GO" id="GO:0005524">
    <property type="term" value="F:ATP binding"/>
    <property type="evidence" value="ECO:0007669"/>
    <property type="project" value="UniProtKB-UniRule"/>
</dbReference>
<dbReference type="GO" id="GO:0003677">
    <property type="term" value="F:DNA binding"/>
    <property type="evidence" value="ECO:0007669"/>
    <property type="project" value="InterPro"/>
</dbReference>
<feature type="compositionally biased region" description="Low complexity" evidence="4">
    <location>
        <begin position="1336"/>
        <end position="1348"/>
    </location>
</feature>
<dbReference type="PANTHER" id="PTHR22683:SF41">
    <property type="entry name" value="DNA TRANSLOCASE FTSK"/>
    <property type="match status" value="1"/>
</dbReference>
<protein>
    <submittedName>
        <fullName evidence="6">Cell division protein FtsK</fullName>
    </submittedName>
</protein>
<proteinExistence type="predicted"/>
<dbReference type="Proteomes" id="UP000008850">
    <property type="component" value="Chromosome"/>
</dbReference>
<dbReference type="RefSeq" id="WP_014131849.1">
    <property type="nucleotide sequence ID" value="NC_016078.1"/>
</dbReference>
<evidence type="ECO:0000256" key="3">
    <source>
        <dbReference type="PROSITE-ProRule" id="PRU00289"/>
    </source>
</evidence>
<keyword evidence="1 3" id="KW-0547">Nucleotide-binding</keyword>
<dbReference type="InterPro" id="IPR027417">
    <property type="entry name" value="P-loop_NTPase"/>
</dbReference>
<gene>
    <name evidence="6" type="ordered locus">KKY_2692</name>
</gene>
<dbReference type="STRING" id="1082931.KKY_2692"/>
<dbReference type="eggNOG" id="COG1674">
    <property type="taxonomic scope" value="Bacteria"/>
</dbReference>
<dbReference type="PATRIC" id="fig|1082931.4.peg.2657"/>
<reference evidence="6 7" key="1">
    <citation type="journal article" date="2012" name="J. Bacteriol.">
        <title>Complete genome sequence of Pelagibacterium halotolerans B2T.</title>
        <authorList>
            <person name="Huo Y.Y."/>
            <person name="Cheng H."/>
            <person name="Han X.F."/>
            <person name="Jiang X.W."/>
            <person name="Sun C."/>
            <person name="Zhang X.Q."/>
            <person name="Zhu X.F."/>
            <person name="Liu Y.F."/>
            <person name="Li P.F."/>
            <person name="Ni P.X."/>
            <person name="Wu M."/>
        </authorList>
    </citation>
    <scope>NUCLEOTIDE SEQUENCE [LARGE SCALE GENOMIC DNA]</scope>
    <source>
        <strain evidence="7">DSM 22347 / JCM 15775 / CGMCC 1.7692 / B2</strain>
    </source>
</reference>
<feature type="region of interest" description="Disordered" evidence="4">
    <location>
        <begin position="1315"/>
        <end position="1348"/>
    </location>
</feature>
<dbReference type="Gene3D" id="3.40.50.300">
    <property type="entry name" value="P-loop containing nucleotide triphosphate hydrolases"/>
    <property type="match status" value="1"/>
</dbReference>
<dbReference type="PANTHER" id="PTHR22683">
    <property type="entry name" value="SPORULATION PROTEIN RELATED"/>
    <property type="match status" value="1"/>
</dbReference>
<keyword evidence="6" id="KW-0131">Cell cycle</keyword>
<name>G4RC77_PELHB</name>
<dbReference type="GO" id="GO:0051301">
    <property type="term" value="P:cell division"/>
    <property type="evidence" value="ECO:0007669"/>
    <property type="project" value="UniProtKB-KW"/>
</dbReference>
<dbReference type="InterPro" id="IPR002543">
    <property type="entry name" value="FtsK_dom"/>
</dbReference>
<dbReference type="EMBL" id="CP003075">
    <property type="protein sequence ID" value="AEQ52700.1"/>
    <property type="molecule type" value="Genomic_DNA"/>
</dbReference>
<sequence>MNAITTAPEAADRHAIERADLIGRVIWGMVGQEVDRKSGRTLMLLAGLKPEHLAGVARHFPVIEGKSVTLAISRDVDPTLARALDARFLTDRPGVSYRNSDEADVVLFAVSDKQRDTVGASLNAVTRVDRRSIQDKSDLWLAVILEGAGDAIKGDEHRTWISAMLAGLDAADVTKDLDQFAEFVRSFMALKEEPLDNRLRKSAPALKLPLASFGAIPVRGQPRVKLVADFKAMFRNACRDLSDVPYLLDAKSVRMPVEPILDYLAKRDGEFKADEKVMAEAIVELIEDRKHLRHGEWRPSQRRFCEVVEWNDFGKNVFAFKARKQTPTLVQRTRSFIENEYPARLEEPATQEYLERIEAGTNTPEQDREFFNAWQDQIRTVKDKKLYESWRRHLFTDEVKETDLLSLIVKGVRSLLIKNAEDGMIASDAEVIVKIKNGEKTSAWTDLNPRLVKLLRLEGQLVQDVLSDHVTFEFGKWLTARGEARSQSAGANQIEFELRLKVDGEIAPSQVRLFWQPGASSIALAWPEDIEAFGKATTDGLVRVVTGHFDLKQGAAVGGIPASLTDTTSFVDIGGGEAGSTADPFDHPAENDFFAVIPAALDQAVISRTIEPEARDAISDAMASFRATFGAAVSAIVKDPKAVYAGSLIEDQAAAFGELCRVAREKLGNRTTVRETLLRPIVEFGLLPSSNGQALIVPAWHPLRLLERKAKARDLAEFIRLAIGSQNTSVDGLERATDVQRSIFAEWFFPKVVSYDLSPFAMVEDCAGYSLAVPVDSRVSSEQKLEATAGIACREFMLASDKFIELNPHEEGNFSAALYNADAVSLAGLVAKDLEKRMSKKGHLRASLLITHDSSSRLREVYTKQNARLSGENLDEVTEGFLSRLRVGVGRGDPTTPGRRSNIDVVFLHDAFFKHARMAWELVDGASEDLGEGIDFRNASLPRRRTDSDAAGNIATNAIEIFMTASRPPRAVAQFTDLCFVASEDTKVLPAGQRALPIQRVNWNDTDVSNTIRKAHELGEWVVSVDAMSSRQMLAVNGIKVIRDIQLPDVDMRVLVSSREPSQNLLRHLQEDFSQMQDSYLGSNAATLAAQVVNTVVEVCGQKILSSARSRSAAREIVGLAAATAIIDREKSVGAVKPIWFSLDDNRAFFSHKGKLADTLALAIRREDGKFVVSMTVVEAKCVSQASELLEAKSSRDQVVSTLATIETHFVTQADLMAKRAWGRQLLYLMSLRPDYIHFFDDNVELEAFRQAVADGEVEYEAEGRSIVVVHDDVASASLSVAAAEQNDAVWQYTVRQKSLSALLQLLVNPQGAPALDLPRPDREGTAILPEPIAPPETDAAPPADSAPSVDDALMQAVAQGITVNEAEAEDDEVIEASDPVVEIFRQNPGLPPALEAVMRSVAEGKGAGRVKEAEERFAADTARNLQAALTEFKMVAQLAVPPTISTPNGVLVNFAGHSTLTVPKLNTKLTELRTTFGLDVTDIRAGLGRISLFVAAQERRVVDLARVWLETKWPAGSPQTISNFLLGLREDTGEPLWLNLRDKYGRNEEHGPHTLIAGETGSGKGVLMQSLLLQMVALNSPQNLQIYLIDPKMGVDFPWIENAPHMAQEIVTDQEEAEMVLETVVREMDRRYELIKEKRVPKISEYNRLVPPEKQLPYIFVIHDEMADWMASSDEYRKVIQQKVTRLAAKARACGIHVIMITQRAAQEAIPPGIRDNLNNRLVLKVAGEAGSVLALGVKGAERLLGKGHLAARLGGDKPAGDEYFVAQVPFASTEELQAYTDAVLHPHFGFDGTADEVSE</sequence>
<evidence type="ECO:0000259" key="5">
    <source>
        <dbReference type="PROSITE" id="PS50901"/>
    </source>
</evidence>
<keyword evidence="6" id="KW-0132">Cell division</keyword>
<dbReference type="KEGG" id="phl:KKY_2692"/>
<dbReference type="Pfam" id="PF01580">
    <property type="entry name" value="FtsK_SpoIIIE"/>
    <property type="match status" value="1"/>
</dbReference>
<accession>G4RC77</accession>
<evidence type="ECO:0000313" key="7">
    <source>
        <dbReference type="Proteomes" id="UP000008850"/>
    </source>
</evidence>
<evidence type="ECO:0000256" key="1">
    <source>
        <dbReference type="ARBA" id="ARBA00022741"/>
    </source>
</evidence>
<evidence type="ECO:0000256" key="2">
    <source>
        <dbReference type="ARBA" id="ARBA00022840"/>
    </source>
</evidence>
<organism evidence="6 7">
    <name type="scientific">Pelagibacterium halotolerans (strain DSM 22347 / JCM 15775 / CGMCC 1.7692 / B2)</name>
    <dbReference type="NCBI Taxonomy" id="1082931"/>
    <lineage>
        <taxon>Bacteria</taxon>
        <taxon>Pseudomonadati</taxon>
        <taxon>Pseudomonadota</taxon>
        <taxon>Alphaproteobacteria</taxon>
        <taxon>Hyphomicrobiales</taxon>
        <taxon>Devosiaceae</taxon>
        <taxon>Pelagibacterium</taxon>
    </lineage>
</organism>
<dbReference type="PROSITE" id="PS50901">
    <property type="entry name" value="FTSK"/>
    <property type="match status" value="1"/>
</dbReference>
<keyword evidence="7" id="KW-1185">Reference proteome</keyword>
<feature type="binding site" evidence="3">
    <location>
        <begin position="1559"/>
        <end position="1566"/>
    </location>
    <ligand>
        <name>ATP</name>
        <dbReference type="ChEBI" id="CHEBI:30616"/>
    </ligand>
</feature>
<keyword evidence="2 3" id="KW-0067">ATP-binding</keyword>